<gene>
    <name evidence="1" type="ORF">C4532_05010</name>
</gene>
<reference evidence="1 2" key="1">
    <citation type="journal article" date="2017" name="ISME J.">
        <title>Energy and carbon metabolisms in a deep terrestrial subsurface fluid microbial community.</title>
        <authorList>
            <person name="Momper L."/>
            <person name="Jungbluth S.P."/>
            <person name="Lee M.D."/>
            <person name="Amend J.P."/>
        </authorList>
    </citation>
    <scope>NUCLEOTIDE SEQUENCE [LARGE SCALE GENOMIC DNA]</scope>
    <source>
        <strain evidence="1">SURF_17</strain>
    </source>
</reference>
<evidence type="ECO:0000313" key="1">
    <source>
        <dbReference type="EMBL" id="RJP73048.1"/>
    </source>
</evidence>
<proteinExistence type="predicted"/>
<dbReference type="Proteomes" id="UP000285961">
    <property type="component" value="Unassembled WGS sequence"/>
</dbReference>
<accession>A0A419F3M1</accession>
<dbReference type="AlphaFoldDB" id="A0A419F3M1"/>
<name>A0A419F3M1_9BACT</name>
<evidence type="ECO:0008006" key="3">
    <source>
        <dbReference type="Google" id="ProtNLM"/>
    </source>
</evidence>
<comment type="caution">
    <text evidence="1">The sequence shown here is derived from an EMBL/GenBank/DDBJ whole genome shotgun (WGS) entry which is preliminary data.</text>
</comment>
<dbReference type="SUPFAM" id="SSF52467">
    <property type="entry name" value="DHS-like NAD/FAD-binding domain"/>
    <property type="match status" value="1"/>
</dbReference>
<sequence>MPAKKKTKRGNLATDEVSQIEERVGRLKDFLTQERAVEKFPLFVVGAGVSAGRVPFLWEIGAWLLNKLSSEEIRSKIAPSDQWILENAEQVAKGAANRRVAAEFWSAIQEDIEPFRTIWEEFSTLLLIGGIPRLNEGADGALMLSTVYQGLMSRELKPTEAHFKIAHIVAEGHAYVLSLNFDRLTHKAFDHNSDEKIDAATPAVVCHTAAEVSNYFCSTGSYGKFFPAVFKVRGDVFYARCSNPPCSLSQVDYPLDRIIFEQKDRDVLKCVGCNQKSLRLQFSFPGFRLKEEQAYPLLGELKRFLGLRISTIIIIGLSGRWDRYLLEFLLNWALEMKIPIIDVKPDLPGNDLINEYRELYFPGIKETEKGIPFGESVFMRVYSGADAFCSTLEKGLTTHDG</sequence>
<organism evidence="1 2">
    <name type="scientific">Candidatus Abyssobacteria bacterium SURF_17</name>
    <dbReference type="NCBI Taxonomy" id="2093361"/>
    <lineage>
        <taxon>Bacteria</taxon>
        <taxon>Pseudomonadati</taxon>
        <taxon>Candidatus Hydrogenedentota</taxon>
        <taxon>Candidatus Abyssobacteria</taxon>
    </lineage>
</organism>
<evidence type="ECO:0000313" key="2">
    <source>
        <dbReference type="Proteomes" id="UP000285961"/>
    </source>
</evidence>
<protein>
    <recommendedName>
        <fullName evidence="3">Deacetylase sirtuin-type domain-containing protein</fullName>
    </recommendedName>
</protein>
<dbReference type="InterPro" id="IPR029035">
    <property type="entry name" value="DHS-like_NAD/FAD-binding_dom"/>
</dbReference>
<dbReference type="EMBL" id="QZKI01000033">
    <property type="protein sequence ID" value="RJP73048.1"/>
    <property type="molecule type" value="Genomic_DNA"/>
</dbReference>